<dbReference type="Proteomes" id="UP000377595">
    <property type="component" value="Unassembled WGS sequence"/>
</dbReference>
<evidence type="ECO:0000256" key="1">
    <source>
        <dbReference type="SAM" id="MobiDB-lite"/>
    </source>
</evidence>
<evidence type="ECO:0000313" key="2">
    <source>
        <dbReference type="EMBL" id="GES20467.1"/>
    </source>
</evidence>
<dbReference type="AlphaFoldDB" id="A0A5M3XFT5"/>
<gene>
    <name evidence="2" type="ORF">Aple_033630</name>
</gene>
<evidence type="ECO:0000313" key="3">
    <source>
        <dbReference type="Proteomes" id="UP000377595"/>
    </source>
</evidence>
<comment type="caution">
    <text evidence="2">The sequence shown here is derived from an EMBL/GenBank/DDBJ whole genome shotgun (WGS) entry which is preliminary data.</text>
</comment>
<dbReference type="EMBL" id="BLAF01000016">
    <property type="protein sequence ID" value="GES20467.1"/>
    <property type="molecule type" value="Genomic_DNA"/>
</dbReference>
<organism evidence="2 3">
    <name type="scientific">Acrocarpospora pleiomorpha</name>
    <dbReference type="NCBI Taxonomy" id="90975"/>
    <lineage>
        <taxon>Bacteria</taxon>
        <taxon>Bacillati</taxon>
        <taxon>Actinomycetota</taxon>
        <taxon>Actinomycetes</taxon>
        <taxon>Streptosporangiales</taxon>
        <taxon>Streptosporangiaceae</taxon>
        <taxon>Acrocarpospora</taxon>
    </lineage>
</organism>
<proteinExistence type="predicted"/>
<name>A0A5M3XFT5_9ACTN</name>
<sequence>MLLPGPPPAEVTAVPGNGSTCLAAEQLTYRGRMDDRAEIQAFLSSGLTLVVYTAAPGTPSADSLRLLATWSATQDHAQPQDQRDLGTRGWG</sequence>
<reference evidence="2 3" key="1">
    <citation type="submission" date="2019-10" db="EMBL/GenBank/DDBJ databases">
        <title>Whole genome shotgun sequence of Acrocarpospora pleiomorpha NBRC 16267.</title>
        <authorList>
            <person name="Ichikawa N."/>
            <person name="Kimura A."/>
            <person name="Kitahashi Y."/>
            <person name="Komaki H."/>
            <person name="Oguchi A."/>
        </authorList>
    </citation>
    <scope>NUCLEOTIDE SEQUENCE [LARGE SCALE GENOMIC DNA]</scope>
    <source>
        <strain evidence="2 3">NBRC 16267</strain>
    </source>
</reference>
<accession>A0A5M3XFT5</accession>
<feature type="compositionally biased region" description="Basic and acidic residues" evidence="1">
    <location>
        <begin position="81"/>
        <end position="91"/>
    </location>
</feature>
<protein>
    <submittedName>
        <fullName evidence="2">Uncharacterized protein</fullName>
    </submittedName>
</protein>
<feature type="region of interest" description="Disordered" evidence="1">
    <location>
        <begin position="72"/>
        <end position="91"/>
    </location>
</feature>
<keyword evidence="3" id="KW-1185">Reference proteome</keyword>